<dbReference type="RefSeq" id="WP_284131777.1">
    <property type="nucleotide sequence ID" value="NZ_JASKYM010000001.1"/>
</dbReference>
<evidence type="ECO:0000256" key="5">
    <source>
        <dbReference type="ARBA" id="ARBA00023012"/>
    </source>
</evidence>
<dbReference type="PANTHER" id="PTHR43547:SF2">
    <property type="entry name" value="HYBRID SIGNAL TRANSDUCTION HISTIDINE KINASE C"/>
    <property type="match status" value="1"/>
</dbReference>
<evidence type="ECO:0000256" key="4">
    <source>
        <dbReference type="ARBA" id="ARBA00022777"/>
    </source>
</evidence>
<dbReference type="Pfam" id="PF13426">
    <property type="entry name" value="PAS_9"/>
    <property type="match status" value="1"/>
</dbReference>
<keyword evidence="6" id="KW-0812">Transmembrane</keyword>
<dbReference type="InterPro" id="IPR003594">
    <property type="entry name" value="HATPase_dom"/>
</dbReference>
<dbReference type="InterPro" id="IPR003661">
    <property type="entry name" value="HisK_dim/P_dom"/>
</dbReference>
<dbReference type="InterPro" id="IPR036890">
    <property type="entry name" value="HATPase_C_sf"/>
</dbReference>
<dbReference type="Proteomes" id="UP001301012">
    <property type="component" value="Unassembled WGS sequence"/>
</dbReference>
<keyword evidence="3" id="KW-0597">Phosphoprotein</keyword>
<dbReference type="InterPro" id="IPR004358">
    <property type="entry name" value="Sig_transdc_His_kin-like_C"/>
</dbReference>
<dbReference type="InterPro" id="IPR005467">
    <property type="entry name" value="His_kinase_dom"/>
</dbReference>
<dbReference type="SMART" id="SM00387">
    <property type="entry name" value="HATPase_c"/>
    <property type="match status" value="1"/>
</dbReference>
<keyword evidence="8" id="KW-0547">Nucleotide-binding</keyword>
<dbReference type="PANTHER" id="PTHR43547">
    <property type="entry name" value="TWO-COMPONENT HISTIDINE KINASE"/>
    <property type="match status" value="1"/>
</dbReference>
<dbReference type="InterPro" id="IPR036097">
    <property type="entry name" value="HisK_dim/P_sf"/>
</dbReference>
<sequence length="919" mass="107406">MEVTTLSIKRESNKEKLSVLLIFFISIVVLFLIKDVKKYRIFVHGIYATFLIAMGIIVFNTIKFNVNRFSIFLGSIVALTGILEIIYVFICLNSSDNIYYSFDFMMLLAIATDLFPIIGIYMSIKYIRQNKEISKNTILTFLMNVTIISLLILSIKVFKLMNNMAMDMILFYIEGIISLFILFIAILINKNINQIGTELDDYEKKFLKKIITIIVLSRIPATAHIFIRNFYVEDMLKQVMNNFAIYYLYKYIVHTNIKKPYLKLNQINTQLIQKSNILRHKNQNLIKETCNIEKLRNMLIYKELKLQSTLDSTENCIIVFNDKQEIAYANKTFVQTFKKDNLDENYKIERDIKPIIKNYCDFIKNIDDSFKFNKNIEDMIFTEDNKVFQSIFTPLVIKNETQGTLCILIDKTKKKEFEKKIKEANTRYERFLESIGDGIVVIQNDKKIYVNKACKKIFKDKLNEIKFDIYSENDNLEECYEIDGKMVYVEMNFSKYTKNNEDKIIIVIREITNRKKAQLKLKENQKSYAKFIDILPDGICLVDKNLKISYGNQSLLNMLQIESMKTIKGLNINKIISLSIEDEFLFDSKMKKVMHENKYMLLLEHELIKYDKNKIQVEVNALPFFVDENKHIMLIIKDLTYKKTSQMAEKEILDRLKTDKIKTEFFANMSHELKTPLNVISSSNQLIDALHKNGKIEDYNDNMKSHIELVRQSSYRLQRLISNIIDLTKMESGLYKLKLSKHNIISVVEDLFMKVDEYARKKDISIIFDTDNEEINLSIDKIEIERIMLNLLSNCIKFTDRGGCICVNIYDKKDSLMICVKDNGVGIPENKINIIFEEFAQVDKTLSRKTEGSGIGLSIVKNLVELHQGSVSVKSKEGSGAEFIIIIPIENISNGDYKEDKRIYNIDEKIKMEFSDIYY</sequence>
<dbReference type="Pfam" id="PF13188">
    <property type="entry name" value="PAS_8"/>
    <property type="match status" value="1"/>
</dbReference>
<feature type="transmembrane region" description="Helical" evidence="6">
    <location>
        <begin position="71"/>
        <end position="90"/>
    </location>
</feature>
<feature type="transmembrane region" description="Helical" evidence="6">
    <location>
        <begin position="136"/>
        <end position="157"/>
    </location>
</feature>
<dbReference type="PROSITE" id="PS50109">
    <property type="entry name" value="HIS_KIN"/>
    <property type="match status" value="1"/>
</dbReference>
<dbReference type="Gene3D" id="3.30.565.10">
    <property type="entry name" value="Histidine kinase-like ATPase, C-terminal domain"/>
    <property type="match status" value="1"/>
</dbReference>
<proteinExistence type="predicted"/>
<keyword evidence="4" id="KW-0808">Transferase</keyword>
<feature type="transmembrane region" description="Helical" evidence="6">
    <location>
        <begin position="210"/>
        <end position="231"/>
    </location>
</feature>
<dbReference type="EMBL" id="JASKYM010000001">
    <property type="protein sequence ID" value="MDK2562818.1"/>
    <property type="molecule type" value="Genomic_DNA"/>
</dbReference>
<dbReference type="EC" id="2.7.13.3" evidence="2"/>
<dbReference type="GO" id="GO:0005524">
    <property type="term" value="F:ATP binding"/>
    <property type="evidence" value="ECO:0007669"/>
    <property type="project" value="UniProtKB-KW"/>
</dbReference>
<keyword evidence="5" id="KW-0902">Two-component regulatory system</keyword>
<evidence type="ECO:0000256" key="2">
    <source>
        <dbReference type="ARBA" id="ARBA00012438"/>
    </source>
</evidence>
<dbReference type="CDD" id="cd00130">
    <property type="entry name" value="PAS"/>
    <property type="match status" value="1"/>
</dbReference>
<dbReference type="Gene3D" id="1.10.287.130">
    <property type="match status" value="1"/>
</dbReference>
<evidence type="ECO:0000313" key="8">
    <source>
        <dbReference type="EMBL" id="MDK2562818.1"/>
    </source>
</evidence>
<evidence type="ECO:0000259" key="7">
    <source>
        <dbReference type="PROSITE" id="PS50109"/>
    </source>
</evidence>
<keyword evidence="8" id="KW-0067">ATP-binding</keyword>
<accession>A0ABT7E7A7</accession>
<feature type="transmembrane region" description="Helical" evidence="6">
    <location>
        <begin position="17"/>
        <end position="33"/>
    </location>
</feature>
<evidence type="ECO:0000256" key="3">
    <source>
        <dbReference type="ARBA" id="ARBA00022553"/>
    </source>
</evidence>
<feature type="domain" description="Histidine kinase" evidence="7">
    <location>
        <begin position="668"/>
        <end position="891"/>
    </location>
</feature>
<dbReference type="SUPFAM" id="SSF55874">
    <property type="entry name" value="ATPase domain of HSP90 chaperone/DNA topoisomerase II/histidine kinase"/>
    <property type="match status" value="1"/>
</dbReference>
<gene>
    <name evidence="8" type="ORF">QOZ84_04590</name>
</gene>
<dbReference type="Pfam" id="PF00512">
    <property type="entry name" value="HisKA"/>
    <property type="match status" value="1"/>
</dbReference>
<dbReference type="SUPFAM" id="SSF55785">
    <property type="entry name" value="PYP-like sensor domain (PAS domain)"/>
    <property type="match status" value="2"/>
</dbReference>
<comment type="catalytic activity">
    <reaction evidence="1">
        <text>ATP + protein L-histidine = ADP + protein N-phospho-L-histidine.</text>
        <dbReference type="EC" id="2.7.13.3"/>
    </reaction>
</comment>
<keyword evidence="4" id="KW-0418">Kinase</keyword>
<feature type="transmembrane region" description="Helical" evidence="6">
    <location>
        <begin position="169"/>
        <end position="189"/>
    </location>
</feature>
<evidence type="ECO:0000256" key="6">
    <source>
        <dbReference type="SAM" id="Phobius"/>
    </source>
</evidence>
<dbReference type="PRINTS" id="PR00344">
    <property type="entry name" value="BCTRLSENSOR"/>
</dbReference>
<keyword evidence="6" id="KW-0472">Membrane</keyword>
<dbReference type="Pfam" id="PF02518">
    <property type="entry name" value="HATPase_c"/>
    <property type="match status" value="1"/>
</dbReference>
<dbReference type="InterPro" id="IPR035965">
    <property type="entry name" value="PAS-like_dom_sf"/>
</dbReference>
<organism evidence="8 9">
    <name type="scientific">Romboutsia sedimentorum</name>
    <dbReference type="NCBI Taxonomy" id="1368474"/>
    <lineage>
        <taxon>Bacteria</taxon>
        <taxon>Bacillati</taxon>
        <taxon>Bacillota</taxon>
        <taxon>Clostridia</taxon>
        <taxon>Peptostreptococcales</taxon>
        <taxon>Peptostreptococcaceae</taxon>
        <taxon>Romboutsia</taxon>
    </lineage>
</organism>
<evidence type="ECO:0000313" key="9">
    <source>
        <dbReference type="Proteomes" id="UP001301012"/>
    </source>
</evidence>
<evidence type="ECO:0000256" key="1">
    <source>
        <dbReference type="ARBA" id="ARBA00000085"/>
    </source>
</evidence>
<feature type="transmembrane region" description="Helical" evidence="6">
    <location>
        <begin position="39"/>
        <end position="59"/>
    </location>
</feature>
<feature type="transmembrane region" description="Helical" evidence="6">
    <location>
        <begin position="102"/>
        <end position="124"/>
    </location>
</feature>
<dbReference type="SUPFAM" id="SSF47384">
    <property type="entry name" value="Homodimeric domain of signal transducing histidine kinase"/>
    <property type="match status" value="1"/>
</dbReference>
<name>A0ABT7E7A7_9FIRM</name>
<keyword evidence="6" id="KW-1133">Transmembrane helix</keyword>
<keyword evidence="9" id="KW-1185">Reference proteome</keyword>
<reference evidence="8 9" key="1">
    <citation type="submission" date="2023-05" db="EMBL/GenBank/DDBJ databases">
        <title>Rombocin, a short stable natural nisin variant, displays selective antimicrobial activity against Listeria monocytogenes and employs dual mode of action to kill target bacterial strains.</title>
        <authorList>
            <person name="Wambui J."/>
            <person name="Stephan R."/>
            <person name="Kuipers O.P."/>
        </authorList>
    </citation>
    <scope>NUCLEOTIDE SEQUENCE [LARGE SCALE GENOMIC DNA]</scope>
    <source>
        <strain evidence="8 9">RC002</strain>
    </source>
</reference>
<protein>
    <recommendedName>
        <fullName evidence="2">histidine kinase</fullName>
        <ecNumber evidence="2">2.7.13.3</ecNumber>
    </recommendedName>
</protein>
<comment type="caution">
    <text evidence="8">The sequence shown here is derived from an EMBL/GenBank/DDBJ whole genome shotgun (WGS) entry which is preliminary data.</text>
</comment>
<dbReference type="InterPro" id="IPR000014">
    <property type="entry name" value="PAS"/>
</dbReference>
<dbReference type="CDD" id="cd00082">
    <property type="entry name" value="HisKA"/>
    <property type="match status" value="1"/>
</dbReference>
<dbReference type="SMART" id="SM00388">
    <property type="entry name" value="HisKA"/>
    <property type="match status" value="1"/>
</dbReference>
<dbReference type="Gene3D" id="3.30.450.20">
    <property type="entry name" value="PAS domain"/>
    <property type="match status" value="2"/>
</dbReference>